<comment type="caution">
    <text evidence="1">The sequence shown here is derived from an EMBL/GenBank/DDBJ whole genome shotgun (WGS) entry which is preliminary data.</text>
</comment>
<evidence type="ECO:0008006" key="3">
    <source>
        <dbReference type="Google" id="ProtNLM"/>
    </source>
</evidence>
<proteinExistence type="predicted"/>
<sequence length="156" mass="17868">MTNKALRIMIADPQHFQRLRLERDFNYQGYYAIAPVSNLEEMLTLLEYGDRAFDLVLINASLAIDVHFNLLAFCLDHPLIRQAFIYDVPERRLAKLSTEIKGRIIFSSAQLPEGVPIRRLLHSVDPSALYGEVDRTGLSKHLQSSLAHTEQRYTSP</sequence>
<dbReference type="InterPro" id="IPR011006">
    <property type="entry name" value="CheY-like_superfamily"/>
</dbReference>
<evidence type="ECO:0000313" key="2">
    <source>
        <dbReference type="Proteomes" id="UP000190965"/>
    </source>
</evidence>
<dbReference type="Proteomes" id="UP000190965">
    <property type="component" value="Unassembled WGS sequence"/>
</dbReference>
<dbReference type="AlphaFoldDB" id="A0A1T2YX42"/>
<evidence type="ECO:0000313" key="1">
    <source>
        <dbReference type="EMBL" id="OPA96920.1"/>
    </source>
</evidence>
<accession>A0A1T2YX42</accession>
<dbReference type="EMBL" id="MSDF01000014">
    <property type="protein sequence ID" value="OPA96920.1"/>
    <property type="molecule type" value="Genomic_DNA"/>
</dbReference>
<reference evidence="1 2" key="1">
    <citation type="submission" date="2016-12" db="EMBL/GenBank/DDBJ databases">
        <title>Draft genome sequences of seven strains of Pseudomonas fluorescens that produce 4-formylaminooxyvinylglycine.</title>
        <authorList>
            <person name="Okrent R.A."/>
            <person name="Manning V.A."/>
            <person name="Trippe K.M."/>
        </authorList>
    </citation>
    <scope>NUCLEOTIDE SEQUENCE [LARGE SCALE GENOMIC DNA]</scope>
    <source>
        <strain evidence="1 2">P5A</strain>
    </source>
</reference>
<organism evidence="1 2">
    <name type="scientific">Pseudomonas fluorescens</name>
    <dbReference type="NCBI Taxonomy" id="294"/>
    <lineage>
        <taxon>Bacteria</taxon>
        <taxon>Pseudomonadati</taxon>
        <taxon>Pseudomonadota</taxon>
        <taxon>Gammaproteobacteria</taxon>
        <taxon>Pseudomonadales</taxon>
        <taxon>Pseudomonadaceae</taxon>
        <taxon>Pseudomonas</taxon>
    </lineage>
</organism>
<protein>
    <recommendedName>
        <fullName evidence="3">Chemotaxis protein CheY</fullName>
    </recommendedName>
</protein>
<name>A0A1T2YX42_PSEFL</name>
<gene>
    <name evidence="1" type="ORF">BFW87_11415</name>
</gene>
<dbReference type="RefSeq" id="WP_176159729.1">
    <property type="nucleotide sequence ID" value="NZ_MSDF01000014.1"/>
</dbReference>
<dbReference type="SUPFAM" id="SSF52172">
    <property type="entry name" value="CheY-like"/>
    <property type="match status" value="1"/>
</dbReference>